<protein>
    <submittedName>
        <fullName evidence="2">Uncharacterized protein</fullName>
    </submittedName>
</protein>
<name>A0A9D7LPD9_9RHOO</name>
<evidence type="ECO:0000313" key="2">
    <source>
        <dbReference type="EMBL" id="MBK8890024.1"/>
    </source>
</evidence>
<proteinExistence type="predicted"/>
<accession>A0A9D7LPD9</accession>
<dbReference type="EMBL" id="JADKBR010000005">
    <property type="protein sequence ID" value="MBK8890024.1"/>
    <property type="molecule type" value="Genomic_DNA"/>
</dbReference>
<feature type="region of interest" description="Disordered" evidence="1">
    <location>
        <begin position="1"/>
        <end position="26"/>
    </location>
</feature>
<evidence type="ECO:0000313" key="3">
    <source>
        <dbReference type="Proteomes" id="UP000808146"/>
    </source>
</evidence>
<evidence type="ECO:0000256" key="1">
    <source>
        <dbReference type="SAM" id="MobiDB-lite"/>
    </source>
</evidence>
<comment type="caution">
    <text evidence="2">The sequence shown here is derived from an EMBL/GenBank/DDBJ whole genome shotgun (WGS) entry which is preliminary data.</text>
</comment>
<reference evidence="2" key="1">
    <citation type="submission" date="2020-10" db="EMBL/GenBank/DDBJ databases">
        <title>Connecting structure to function with the recovery of over 1000 high-quality activated sludge metagenome-assembled genomes encoding full-length rRNA genes using long-read sequencing.</title>
        <authorList>
            <person name="Singleton C.M."/>
            <person name="Petriglieri F."/>
            <person name="Kristensen J.M."/>
            <person name="Kirkegaard R.H."/>
            <person name="Michaelsen T.Y."/>
            <person name="Andersen M.H."/>
            <person name="Karst S.M."/>
            <person name="Dueholm M.S."/>
            <person name="Nielsen P.H."/>
            <person name="Albertsen M."/>
        </authorList>
    </citation>
    <scope>NUCLEOTIDE SEQUENCE</scope>
    <source>
        <strain evidence="2">OdNE_18-Q3-R46-58_BAT3C.305</strain>
    </source>
</reference>
<gene>
    <name evidence="2" type="ORF">IPN75_06330</name>
</gene>
<dbReference type="Proteomes" id="UP000808146">
    <property type="component" value="Unassembled WGS sequence"/>
</dbReference>
<feature type="compositionally biased region" description="Basic and acidic residues" evidence="1">
    <location>
        <begin position="17"/>
        <end position="26"/>
    </location>
</feature>
<organism evidence="2 3">
    <name type="scientific">Candidatus Dechloromonas phosphorivorans</name>
    <dbReference type="NCBI Taxonomy" id="2899244"/>
    <lineage>
        <taxon>Bacteria</taxon>
        <taxon>Pseudomonadati</taxon>
        <taxon>Pseudomonadota</taxon>
        <taxon>Betaproteobacteria</taxon>
        <taxon>Rhodocyclales</taxon>
        <taxon>Azonexaceae</taxon>
        <taxon>Dechloromonas</taxon>
    </lineage>
</organism>
<sequence>MVVYRMSDGMRPGRQLGEQEKGNEKESVQPIHGAILTPIIQKPRFPTSSALNSRRFGGPPSFTCAAVMLNDERNLKQADSKIGN</sequence>
<dbReference type="AlphaFoldDB" id="A0A9D7LPD9"/>